<evidence type="ECO:0000313" key="2">
    <source>
        <dbReference type="EMBL" id="KDQ19375.1"/>
    </source>
</evidence>
<protein>
    <submittedName>
        <fullName evidence="2">Uncharacterized protein</fullName>
    </submittedName>
</protein>
<dbReference type="InParanoid" id="A0A067MXH3"/>
<dbReference type="EMBL" id="KL198019">
    <property type="protein sequence ID" value="KDQ19375.1"/>
    <property type="molecule type" value="Genomic_DNA"/>
</dbReference>
<evidence type="ECO:0000313" key="3">
    <source>
        <dbReference type="Proteomes" id="UP000027195"/>
    </source>
</evidence>
<keyword evidence="3" id="KW-1185">Reference proteome</keyword>
<feature type="region of interest" description="Disordered" evidence="1">
    <location>
        <begin position="1"/>
        <end position="42"/>
    </location>
</feature>
<reference evidence="3" key="1">
    <citation type="journal article" date="2014" name="Proc. Natl. Acad. Sci. U.S.A.">
        <title>Extensive sampling of basidiomycete genomes demonstrates inadequacy of the white-rot/brown-rot paradigm for wood decay fungi.</title>
        <authorList>
            <person name="Riley R."/>
            <person name="Salamov A.A."/>
            <person name="Brown D.W."/>
            <person name="Nagy L.G."/>
            <person name="Floudas D."/>
            <person name="Held B.W."/>
            <person name="Levasseur A."/>
            <person name="Lombard V."/>
            <person name="Morin E."/>
            <person name="Otillar R."/>
            <person name="Lindquist E.A."/>
            <person name="Sun H."/>
            <person name="LaButti K.M."/>
            <person name="Schmutz J."/>
            <person name="Jabbour D."/>
            <person name="Luo H."/>
            <person name="Baker S.E."/>
            <person name="Pisabarro A.G."/>
            <person name="Walton J.D."/>
            <person name="Blanchette R.A."/>
            <person name="Henrissat B."/>
            <person name="Martin F."/>
            <person name="Cullen D."/>
            <person name="Hibbett D.S."/>
            <person name="Grigoriev I.V."/>
        </authorList>
    </citation>
    <scope>NUCLEOTIDE SEQUENCE [LARGE SCALE GENOMIC DNA]</scope>
    <source>
        <strain evidence="3">FD-172 SS1</strain>
    </source>
</reference>
<dbReference type="HOGENOM" id="CLU_2440556_0_0_1"/>
<gene>
    <name evidence="2" type="ORF">BOTBODRAFT_27965</name>
</gene>
<name>A0A067MXH3_BOTB1</name>
<accession>A0A067MXH3</accession>
<proteinExistence type="predicted"/>
<dbReference type="Proteomes" id="UP000027195">
    <property type="component" value="Unassembled WGS sequence"/>
</dbReference>
<organism evidence="2 3">
    <name type="scientific">Botryobasidium botryosum (strain FD-172 SS1)</name>
    <dbReference type="NCBI Taxonomy" id="930990"/>
    <lineage>
        <taxon>Eukaryota</taxon>
        <taxon>Fungi</taxon>
        <taxon>Dikarya</taxon>
        <taxon>Basidiomycota</taxon>
        <taxon>Agaricomycotina</taxon>
        <taxon>Agaricomycetes</taxon>
        <taxon>Cantharellales</taxon>
        <taxon>Botryobasidiaceae</taxon>
        <taxon>Botryobasidium</taxon>
    </lineage>
</organism>
<sequence>MVGSSCHYPDGLGERTAPQQSYTEGMPDEAEQGHRPASPSLEGVLEEIDPFLDVINAREWSECGRYLVLTNIGSTMQGRVRVDTLFRSAK</sequence>
<dbReference type="AlphaFoldDB" id="A0A067MXH3"/>
<evidence type="ECO:0000256" key="1">
    <source>
        <dbReference type="SAM" id="MobiDB-lite"/>
    </source>
</evidence>